<evidence type="ECO:0000256" key="10">
    <source>
        <dbReference type="ARBA" id="ARBA00022827"/>
    </source>
</evidence>
<dbReference type="InterPro" id="IPR009100">
    <property type="entry name" value="AcylCoA_DH/oxidase_NM_dom_sf"/>
</dbReference>
<dbReference type="InterPro" id="IPR036250">
    <property type="entry name" value="AcylCo_DH-like_C"/>
</dbReference>
<dbReference type="PANTHER" id="PTHR10909:SF250">
    <property type="entry name" value="PEROXISOMAL ACYL-COENZYME A OXIDASE 1"/>
    <property type="match status" value="1"/>
</dbReference>
<comment type="subcellular location">
    <subcellularLocation>
        <location evidence="3">Peroxisome</location>
    </subcellularLocation>
</comment>
<dbReference type="CDD" id="cd02893">
    <property type="entry name" value="FTase"/>
    <property type="match status" value="1"/>
</dbReference>
<dbReference type="GO" id="GO:0033540">
    <property type="term" value="P:fatty acid beta-oxidation using acyl-CoA oxidase"/>
    <property type="evidence" value="ECO:0007669"/>
    <property type="project" value="TreeGrafter"/>
</dbReference>
<dbReference type="Gene3D" id="2.40.110.10">
    <property type="entry name" value="Butyryl-CoA Dehydrogenase, subunit A, domain 2"/>
    <property type="match status" value="1"/>
</dbReference>
<dbReference type="InterPro" id="IPR046373">
    <property type="entry name" value="Acyl-CoA_Oxase/DH_mid-dom_sf"/>
</dbReference>
<dbReference type="InterPro" id="IPR006091">
    <property type="entry name" value="Acyl-CoA_Oxase/DH_mid-dom"/>
</dbReference>
<evidence type="ECO:0000256" key="3">
    <source>
        <dbReference type="ARBA" id="ARBA00004275"/>
    </source>
</evidence>
<dbReference type="Pfam" id="PF01756">
    <property type="entry name" value="ACOX"/>
    <property type="match status" value="1"/>
</dbReference>
<comment type="similarity">
    <text evidence="4">Belongs to the acyl-CoA oxidase family.</text>
</comment>
<dbReference type="FunFam" id="1.20.140.10:FF:000007">
    <property type="entry name" value="Acyl-coenzyme A oxidase"/>
    <property type="match status" value="1"/>
</dbReference>
<dbReference type="Pfam" id="PF22924">
    <property type="entry name" value="ACOX_C_alpha1"/>
    <property type="match status" value="1"/>
</dbReference>
<comment type="cofactor">
    <cofactor evidence="2">
        <name>FAD</name>
        <dbReference type="ChEBI" id="CHEBI:57692"/>
    </cofactor>
</comment>
<dbReference type="InterPro" id="IPR012258">
    <property type="entry name" value="Acyl-CoA_oxidase"/>
</dbReference>
<dbReference type="GO" id="GO:0004660">
    <property type="term" value="F:protein farnesyltransferase activity"/>
    <property type="evidence" value="ECO:0007669"/>
    <property type="project" value="UniProtKB-EC"/>
</dbReference>
<feature type="domain" description="Acyl-CoA oxidase/dehydrogenase middle" evidence="19">
    <location>
        <begin position="540"/>
        <end position="651"/>
    </location>
</feature>
<evidence type="ECO:0000259" key="18">
    <source>
        <dbReference type="Pfam" id="PF01756"/>
    </source>
</evidence>
<evidence type="ECO:0000256" key="16">
    <source>
        <dbReference type="ARBA" id="ARBA00032909"/>
    </source>
</evidence>
<dbReference type="InterPro" id="IPR001330">
    <property type="entry name" value="Prenyltrans"/>
</dbReference>
<dbReference type="InterPro" id="IPR002655">
    <property type="entry name" value="Acyl-CoA_oxidase_C"/>
</dbReference>
<evidence type="ECO:0000259" key="17">
    <source>
        <dbReference type="Pfam" id="PF00432"/>
    </source>
</evidence>
<dbReference type="PANTHER" id="PTHR10909">
    <property type="entry name" value="ELECTRON TRANSPORT OXIDOREDUCTASE"/>
    <property type="match status" value="1"/>
</dbReference>
<evidence type="ECO:0000256" key="13">
    <source>
        <dbReference type="ARBA" id="ARBA00023098"/>
    </source>
</evidence>
<evidence type="ECO:0000256" key="7">
    <source>
        <dbReference type="ARBA" id="ARBA00015798"/>
    </source>
</evidence>
<evidence type="ECO:0000256" key="5">
    <source>
        <dbReference type="ARBA" id="ARBA00012702"/>
    </source>
</evidence>
<keyword evidence="13" id="KW-0443">Lipid metabolism</keyword>
<reference evidence="23" key="1">
    <citation type="journal article" date="2023" name="Commun. Biol.">
        <title>Genome analysis of Parmales, the sister group of diatoms, reveals the evolutionary specialization of diatoms from phago-mixotrophs to photoautotrophs.</title>
        <authorList>
            <person name="Ban H."/>
            <person name="Sato S."/>
            <person name="Yoshikawa S."/>
            <person name="Yamada K."/>
            <person name="Nakamura Y."/>
            <person name="Ichinomiya M."/>
            <person name="Sato N."/>
            <person name="Blanc-Mathieu R."/>
            <person name="Endo H."/>
            <person name="Kuwata A."/>
            <person name="Ogata H."/>
        </authorList>
    </citation>
    <scope>NUCLEOTIDE SEQUENCE [LARGE SCALE GENOMIC DNA]</scope>
    <source>
        <strain evidence="23">NIES 3700</strain>
    </source>
</reference>
<dbReference type="EC" id="2.5.1.58" evidence="5"/>
<dbReference type="Proteomes" id="UP001165122">
    <property type="component" value="Unassembled WGS sequence"/>
</dbReference>
<evidence type="ECO:0000256" key="8">
    <source>
        <dbReference type="ARBA" id="ARBA00022630"/>
    </source>
</evidence>
<dbReference type="EMBL" id="BRXW01000854">
    <property type="protein sequence ID" value="GMH77984.1"/>
    <property type="molecule type" value="Genomic_DNA"/>
</dbReference>
<keyword evidence="10" id="KW-0274">FAD</keyword>
<dbReference type="InterPro" id="IPR008930">
    <property type="entry name" value="Terpenoid_cyclase/PrenylTrfase"/>
</dbReference>
<keyword evidence="8" id="KW-0285">Flavoprotein</keyword>
<dbReference type="InterPro" id="IPR037069">
    <property type="entry name" value="AcylCoA_DH/ox_N_sf"/>
</dbReference>
<evidence type="ECO:0000256" key="9">
    <source>
        <dbReference type="ARBA" id="ARBA00022737"/>
    </source>
</evidence>
<feature type="domain" description="Acyl-coenzyme A oxidase N-terminal" evidence="20">
    <location>
        <begin position="425"/>
        <end position="537"/>
    </location>
</feature>
<dbReference type="AlphaFoldDB" id="A0A9W7AUC5"/>
<evidence type="ECO:0000256" key="1">
    <source>
        <dbReference type="ARBA" id="ARBA00001201"/>
    </source>
</evidence>
<dbReference type="InterPro" id="IPR029320">
    <property type="entry name" value="Acyl-CoA_ox_N"/>
</dbReference>
<dbReference type="GO" id="GO:0055088">
    <property type="term" value="P:lipid homeostasis"/>
    <property type="evidence" value="ECO:0007669"/>
    <property type="project" value="TreeGrafter"/>
</dbReference>
<dbReference type="FunFam" id="2.40.110.10:FF:000003">
    <property type="entry name" value="Acyl-coenzyme A oxidase"/>
    <property type="match status" value="1"/>
</dbReference>
<evidence type="ECO:0000313" key="22">
    <source>
        <dbReference type="EMBL" id="GMH77984.1"/>
    </source>
</evidence>
<evidence type="ECO:0000259" key="21">
    <source>
        <dbReference type="Pfam" id="PF22924"/>
    </source>
</evidence>
<dbReference type="GO" id="GO:0003997">
    <property type="term" value="F:acyl-CoA oxidase activity"/>
    <property type="evidence" value="ECO:0007669"/>
    <property type="project" value="UniProtKB-EC"/>
</dbReference>
<keyword evidence="9" id="KW-0677">Repeat</keyword>
<accession>A0A9W7AUC5</accession>
<keyword evidence="12" id="KW-0560">Oxidoreductase</keyword>
<comment type="caution">
    <text evidence="22">The sequence shown here is derived from an EMBL/GenBank/DDBJ whole genome shotgun (WGS) entry which is preliminary data.</text>
</comment>
<comment type="catalytic activity">
    <reaction evidence="1">
        <text>a 2,3-saturated acyl-CoA + O2 = a (2E)-enoyl-CoA + H2O2</text>
        <dbReference type="Rhea" id="RHEA:38959"/>
        <dbReference type="ChEBI" id="CHEBI:15379"/>
        <dbReference type="ChEBI" id="CHEBI:16240"/>
        <dbReference type="ChEBI" id="CHEBI:58856"/>
        <dbReference type="ChEBI" id="CHEBI:65111"/>
        <dbReference type="EC" id="1.3.3.6"/>
    </reaction>
</comment>
<name>A0A9W7AUC5_9STRA</name>
<dbReference type="SUPFAM" id="SSF48239">
    <property type="entry name" value="Terpenoid cyclases/Protein prenyltransferases"/>
    <property type="match status" value="1"/>
</dbReference>
<keyword evidence="14" id="KW-0576">Peroxisome</keyword>
<dbReference type="GO" id="GO:0005777">
    <property type="term" value="C:peroxisome"/>
    <property type="evidence" value="ECO:0007669"/>
    <property type="project" value="UniProtKB-SubCell"/>
</dbReference>
<sequence length="1081" mass="118773">MSELAAKFDVETETTQLQQDTEKEVTPFFIKLDGLNDSQLRHLRDVGLVNETGYDVRLLREKHVKYLLTGLANLSAGYSSLDASRPWIAYWCLHSLDLLDSIDDDLCPRVVSTLRSFQNETGGFGGGPMQLSHGAPTYASCLALLLVAPRCPAAYEAIDRPALYKWFLAMKTPTGGFRMHDDGEVDVRGTYTIVAIAALCNLLTPELCENVAEFTVSCQTYEGGFGGEPGNEAHGGYAFCAVAALQILGKLDMCDVEALKGWIARRQMSFEGGFQGRANKLVDGCYSFWQGGAMAVVNAAENGLSGFDSAVNEFIPEVGSAGDAVDVSKTAEATPSAGGLTFDQGLLQRYILLCGQHVEGGLRDKPSKMRDYYHTCYNLSGLSVSQHVLSEPPQNPAINMPPPPNTSALLISERSKCSLRLKTITDLLNHGMTSRRKEIEKKIESCPTFSNTPNANLSRLELHSRALAKHIKMMEIAQQLKISLNDCTSPEFVMLVQAVNDDLPTLLHWGMFMPNIKCLCDDEQREKWLPLCSDCRVVGCYAQTEMGHGSNVRALETTAAYDNATKSFTINTPTLTSTKFWPGSLGKSANTAMVIAQLIDSTGANRGVHNFIVPIRDYCTHEPLPGVTVGDIGSKLGYNKMDNGYLKLQNVVIPKENMAMRFSKINEFGVYEKINLDDATSKISYITMMQVRAQIVAMASQALAQACTISIRYSAVRVQGFDKTGKKEKQIIDYVQQQHRLFGYLASSYAFFFSGRRIMENLKSIERGIIDKTRSVSKNQIGDLHASLSTLKAFCSTVAAEGIENCRRACGGHGYLVASGLPELLTTYQQNPTVEGDNYMLPQQTAKVLLKLLQAILSGDDSASVEWAGCDAFYFVEGIKEQSQDPPPIPINNPEAAIDTTLLLKILKRRSSQILIEVGTSINEGLDDGAELSEVWNDSLIQIARVSNAHAAVLLMQSFDDFLKSNELTGEELIAMRQLACLFGLMVVERDAGDFHDILDKAGIDHVRKAVLLVLKKIRPNAVGLVDAFDFSDFRLKSVLGRYDGEVYEHLMKSCEADMMNRQEVIQPVVSLGGLGLTSRL</sequence>
<evidence type="ECO:0000313" key="23">
    <source>
        <dbReference type="Proteomes" id="UP001165122"/>
    </source>
</evidence>
<dbReference type="Pfam" id="PF02770">
    <property type="entry name" value="Acyl-CoA_dh_M"/>
    <property type="match status" value="1"/>
</dbReference>
<evidence type="ECO:0000256" key="14">
    <source>
        <dbReference type="ARBA" id="ARBA00023140"/>
    </source>
</evidence>
<dbReference type="InterPro" id="IPR026872">
    <property type="entry name" value="FTB"/>
</dbReference>
<dbReference type="Gene3D" id="1.10.540.10">
    <property type="entry name" value="Acyl-CoA dehydrogenase/oxidase, N-terminal domain"/>
    <property type="match status" value="1"/>
</dbReference>
<dbReference type="GO" id="GO:0005504">
    <property type="term" value="F:fatty acid binding"/>
    <property type="evidence" value="ECO:0007669"/>
    <property type="project" value="TreeGrafter"/>
</dbReference>
<evidence type="ECO:0000256" key="4">
    <source>
        <dbReference type="ARBA" id="ARBA00006288"/>
    </source>
</evidence>
<feature type="domain" description="Acyl-CoA oxidase C-alpha1" evidence="21">
    <location>
        <begin position="685"/>
        <end position="850"/>
    </location>
</feature>
<dbReference type="Pfam" id="PF00432">
    <property type="entry name" value="Prenyltrans"/>
    <property type="match status" value="1"/>
</dbReference>
<dbReference type="FunFam" id="1.20.140.10:FF:000015">
    <property type="entry name" value="Acyl-coenzyme A oxidase"/>
    <property type="match status" value="1"/>
</dbReference>
<evidence type="ECO:0000259" key="19">
    <source>
        <dbReference type="Pfam" id="PF02770"/>
    </source>
</evidence>
<evidence type="ECO:0000256" key="15">
    <source>
        <dbReference type="ARBA" id="ARBA00030182"/>
    </source>
</evidence>
<feature type="domain" description="Prenyltransferase alpha-alpha toroid" evidence="17">
    <location>
        <begin position="58"/>
        <end position="398"/>
    </location>
</feature>
<evidence type="ECO:0000256" key="12">
    <source>
        <dbReference type="ARBA" id="ARBA00023002"/>
    </source>
</evidence>
<evidence type="ECO:0000256" key="11">
    <source>
        <dbReference type="ARBA" id="ARBA00022832"/>
    </source>
</evidence>
<protein>
    <recommendedName>
        <fullName evidence="7">Protein farnesyltransferase subunit beta</fullName>
        <ecNumber evidence="6">1.3.3.6</ecNumber>
        <ecNumber evidence="5">2.5.1.58</ecNumber>
    </recommendedName>
    <alternativeName>
        <fullName evidence="15">CAAX farnesyltransferase subunit beta</fullName>
    </alternativeName>
    <alternativeName>
        <fullName evidence="16">Ras proteins prenyltransferase subunit beta</fullName>
    </alternativeName>
</protein>
<dbReference type="Gene3D" id="1.50.10.20">
    <property type="match status" value="1"/>
</dbReference>
<dbReference type="SUPFAM" id="SSF47203">
    <property type="entry name" value="Acyl-CoA dehydrogenase C-terminal domain-like"/>
    <property type="match status" value="2"/>
</dbReference>
<evidence type="ECO:0000256" key="6">
    <source>
        <dbReference type="ARBA" id="ARBA00012870"/>
    </source>
</evidence>
<gene>
    <name evidence="22" type="ORF">TrLO_g422</name>
</gene>
<dbReference type="EC" id="1.3.3.6" evidence="6"/>
<dbReference type="InterPro" id="IPR055060">
    <property type="entry name" value="ACOX_C_alpha1"/>
</dbReference>
<evidence type="ECO:0000259" key="20">
    <source>
        <dbReference type="Pfam" id="PF14749"/>
    </source>
</evidence>
<dbReference type="OrthoDB" id="538336at2759"/>
<keyword evidence="23" id="KW-1185">Reference proteome</keyword>
<proteinExistence type="inferred from homology"/>
<dbReference type="GO" id="GO:0005965">
    <property type="term" value="C:protein farnesyltransferase complex"/>
    <property type="evidence" value="ECO:0007669"/>
    <property type="project" value="InterPro"/>
</dbReference>
<dbReference type="GO" id="GO:0071949">
    <property type="term" value="F:FAD binding"/>
    <property type="evidence" value="ECO:0007669"/>
    <property type="project" value="InterPro"/>
</dbReference>
<dbReference type="Gene3D" id="1.20.140.10">
    <property type="entry name" value="Butyryl-CoA Dehydrogenase, subunit A, domain 3"/>
    <property type="match status" value="2"/>
</dbReference>
<keyword evidence="11" id="KW-0276">Fatty acid metabolism</keyword>
<evidence type="ECO:0000256" key="2">
    <source>
        <dbReference type="ARBA" id="ARBA00001974"/>
    </source>
</evidence>
<dbReference type="SUPFAM" id="SSF56645">
    <property type="entry name" value="Acyl-CoA dehydrogenase NM domain-like"/>
    <property type="match status" value="1"/>
</dbReference>
<dbReference type="Pfam" id="PF14749">
    <property type="entry name" value="Acyl-CoA_ox_N"/>
    <property type="match status" value="1"/>
</dbReference>
<feature type="domain" description="Acyl-CoA oxidase C-terminal" evidence="18">
    <location>
        <begin position="901"/>
        <end position="1066"/>
    </location>
</feature>
<organism evidence="22 23">
    <name type="scientific">Triparma laevis f. longispina</name>
    <dbReference type="NCBI Taxonomy" id="1714387"/>
    <lineage>
        <taxon>Eukaryota</taxon>
        <taxon>Sar</taxon>
        <taxon>Stramenopiles</taxon>
        <taxon>Ochrophyta</taxon>
        <taxon>Bolidophyceae</taxon>
        <taxon>Parmales</taxon>
        <taxon>Triparmaceae</taxon>
        <taxon>Triparma</taxon>
    </lineage>
</organism>